<dbReference type="EMBL" id="CM044706">
    <property type="protein sequence ID" value="KAI5658749.1"/>
    <property type="molecule type" value="Genomic_DNA"/>
</dbReference>
<reference evidence="2" key="1">
    <citation type="journal article" date="2023" name="Nat. Plants">
        <title>Single-cell RNA sequencing provides a high-resolution roadmap for understanding the multicellular compartmentation of specialized metabolism.</title>
        <authorList>
            <person name="Sun S."/>
            <person name="Shen X."/>
            <person name="Li Y."/>
            <person name="Li Y."/>
            <person name="Wang S."/>
            <person name="Li R."/>
            <person name="Zhang H."/>
            <person name="Shen G."/>
            <person name="Guo B."/>
            <person name="Wei J."/>
            <person name="Xu J."/>
            <person name="St-Pierre B."/>
            <person name="Chen S."/>
            <person name="Sun C."/>
        </authorList>
    </citation>
    <scope>NUCLEOTIDE SEQUENCE [LARGE SCALE GENOMIC DNA]</scope>
</reference>
<protein>
    <submittedName>
        <fullName evidence="1">Uncharacterized protein</fullName>
    </submittedName>
</protein>
<gene>
    <name evidence="1" type="ORF">M9H77_27542</name>
</gene>
<evidence type="ECO:0000313" key="1">
    <source>
        <dbReference type="EMBL" id="KAI5658749.1"/>
    </source>
</evidence>
<sequence length="260" mass="30437">MLRLQDLRMSSCNRLSSYESHVPPRNILRFLQEQTLVVQLEIYDVCAHKIYNVVAKIKRNRMQRRNTVEEVLCLSAQRGYNVFYRNRKESNVQHATIRSCGMTPTGKNFIVATAFMCNEQATTYRWVLQQIKYLYFISAMSNGQDSIINEGEPLGLDILSVVFWGRDSEPCYERAFCVETMAINMSRHLALKKIMNELKKAREMVEEPGSNCLHYLRKLHGLSCACELAHRCQYLIPREEDVDIFWRKLKIGYDIPKEHD</sequence>
<comment type="caution">
    <text evidence="1">The sequence shown here is derived from an EMBL/GenBank/DDBJ whole genome shotgun (WGS) entry which is preliminary data.</text>
</comment>
<proteinExistence type="predicted"/>
<name>A0ACC0AD67_CATRO</name>
<evidence type="ECO:0000313" key="2">
    <source>
        <dbReference type="Proteomes" id="UP001060085"/>
    </source>
</evidence>
<dbReference type="Proteomes" id="UP001060085">
    <property type="component" value="Linkage Group LG06"/>
</dbReference>
<accession>A0ACC0AD67</accession>
<organism evidence="1 2">
    <name type="scientific">Catharanthus roseus</name>
    <name type="common">Madagascar periwinkle</name>
    <name type="synonym">Vinca rosea</name>
    <dbReference type="NCBI Taxonomy" id="4058"/>
    <lineage>
        <taxon>Eukaryota</taxon>
        <taxon>Viridiplantae</taxon>
        <taxon>Streptophyta</taxon>
        <taxon>Embryophyta</taxon>
        <taxon>Tracheophyta</taxon>
        <taxon>Spermatophyta</taxon>
        <taxon>Magnoliopsida</taxon>
        <taxon>eudicotyledons</taxon>
        <taxon>Gunneridae</taxon>
        <taxon>Pentapetalae</taxon>
        <taxon>asterids</taxon>
        <taxon>lamiids</taxon>
        <taxon>Gentianales</taxon>
        <taxon>Apocynaceae</taxon>
        <taxon>Rauvolfioideae</taxon>
        <taxon>Vinceae</taxon>
        <taxon>Catharanthinae</taxon>
        <taxon>Catharanthus</taxon>
    </lineage>
</organism>
<keyword evidence="2" id="KW-1185">Reference proteome</keyword>